<evidence type="ECO:0000256" key="6">
    <source>
        <dbReference type="ARBA" id="ARBA00049244"/>
    </source>
</evidence>
<dbReference type="GO" id="GO:0006261">
    <property type="term" value="P:DNA-templated DNA replication"/>
    <property type="evidence" value="ECO:0007669"/>
    <property type="project" value="UniProtKB-UniRule"/>
</dbReference>
<dbReference type="GO" id="GO:0009432">
    <property type="term" value="P:SOS response"/>
    <property type="evidence" value="ECO:0007669"/>
    <property type="project" value="TreeGrafter"/>
</dbReference>
<keyword evidence="7" id="KW-0479">Metal-binding</keyword>
<dbReference type="SUPFAM" id="SSF100879">
    <property type="entry name" value="Lesion bypass DNA polymerase (Y-family), little finger domain"/>
    <property type="match status" value="1"/>
</dbReference>
<keyword evidence="7" id="KW-0238">DNA-binding</keyword>
<keyword evidence="7" id="KW-0460">Magnesium</keyword>
<protein>
    <recommendedName>
        <fullName evidence="7">DNA polymerase IV</fullName>
        <shortName evidence="7">Pol IV</shortName>
        <ecNumber evidence="7">2.7.7.7</ecNumber>
    </recommendedName>
</protein>
<dbReference type="InterPro" id="IPR022880">
    <property type="entry name" value="DNApol_IV"/>
</dbReference>
<dbReference type="NCBIfam" id="NF003015">
    <property type="entry name" value="PRK03858.1"/>
    <property type="match status" value="1"/>
</dbReference>
<comment type="function">
    <text evidence="5 7">Poorly processive, error-prone DNA polymerase involved in untargeted mutagenesis. Copies undamaged DNA at stalled replication forks, which arise in vivo from mismatched or misaligned primer ends. These misaligned primers can be extended by PolIV. Exhibits no 3'-5' exonuclease (proofreading) activity. May be involved in translesional synthesis, in conjunction with the beta clamp from PolIII.</text>
</comment>
<dbReference type="PROSITE" id="PS50173">
    <property type="entry name" value="UMUC"/>
    <property type="match status" value="1"/>
</dbReference>
<name>A0A5S4YVL4_9BRAD</name>
<sequence>MATTATILHADLDAFYASVEQLLDPSLRGKAIAVGGGVVLAASYEAKAFGVRGGMPGRRARELCPQLTFVSGHFKEYQRLGDAAIKLIGDFTPMVERISIDEAFADVAGCTHLFGPPDEIARTIRQRVRAELGLPISVGVARTKHLAKIASQVAKPDGLVVVDPDSELQFLHDLPVELMWGVGPVTKARLAEIGVLTIGDLAKTPGGSLERLLGPAAGEKLAALAWNRDSREVKAHRRARSAGAQSAIGRKPAEERVFRPTLVHLADRIGTRLRAKGRPGRTVTVRVRFAGLNSATRSVTLNAPIAATMILAELAEDLVRAVLADHPDEKIISLLAISVSHIEEDWDLELELPLGLRDEPRRPGSKIGLARWAADRAVDKIRDRFGRDAIGYGSVALGISRSVPDEFRELAEKDL</sequence>
<dbReference type="Gene3D" id="1.10.150.20">
    <property type="entry name" value="5' to 3' exonuclease, C-terminal subdomain"/>
    <property type="match status" value="1"/>
</dbReference>
<dbReference type="Gene3D" id="3.30.1490.100">
    <property type="entry name" value="DNA polymerase, Y-family, little finger domain"/>
    <property type="match status" value="1"/>
</dbReference>
<dbReference type="InterPro" id="IPR043502">
    <property type="entry name" value="DNA/RNA_pol_sf"/>
</dbReference>
<dbReference type="PANTHER" id="PTHR11076">
    <property type="entry name" value="DNA REPAIR POLYMERASE UMUC / TRANSFERASE FAMILY MEMBER"/>
    <property type="match status" value="1"/>
</dbReference>
<dbReference type="EC" id="2.7.7.7" evidence="7"/>
<evidence type="ECO:0000256" key="3">
    <source>
        <dbReference type="ARBA" id="ARBA00022457"/>
    </source>
</evidence>
<dbReference type="InterPro" id="IPR017961">
    <property type="entry name" value="DNA_pol_Y-fam_little_finger"/>
</dbReference>
<dbReference type="EMBL" id="VSTH01000014">
    <property type="protein sequence ID" value="TYO67942.1"/>
    <property type="molecule type" value="Genomic_DNA"/>
</dbReference>
<dbReference type="CDD" id="cd03586">
    <property type="entry name" value="PolY_Pol_IV_kappa"/>
    <property type="match status" value="1"/>
</dbReference>
<dbReference type="SUPFAM" id="SSF56672">
    <property type="entry name" value="DNA/RNA polymerases"/>
    <property type="match status" value="1"/>
</dbReference>
<organism evidence="9 10">
    <name type="scientific">Bradyrhizobium hipponense</name>
    <dbReference type="NCBI Taxonomy" id="2605638"/>
    <lineage>
        <taxon>Bacteria</taxon>
        <taxon>Pseudomonadati</taxon>
        <taxon>Pseudomonadota</taxon>
        <taxon>Alphaproteobacteria</taxon>
        <taxon>Hyphomicrobiales</taxon>
        <taxon>Nitrobacteraceae</taxon>
        <taxon>Bradyrhizobium</taxon>
    </lineage>
</organism>
<dbReference type="GO" id="GO:0000287">
    <property type="term" value="F:magnesium ion binding"/>
    <property type="evidence" value="ECO:0007669"/>
    <property type="project" value="UniProtKB-UniRule"/>
</dbReference>
<evidence type="ECO:0000256" key="5">
    <source>
        <dbReference type="ARBA" id="ARBA00025589"/>
    </source>
</evidence>
<evidence type="ECO:0000256" key="4">
    <source>
        <dbReference type="ARBA" id="ARBA00022932"/>
    </source>
</evidence>
<dbReference type="GO" id="GO:0003887">
    <property type="term" value="F:DNA-directed DNA polymerase activity"/>
    <property type="evidence" value="ECO:0007669"/>
    <property type="project" value="UniProtKB-UniRule"/>
</dbReference>
<keyword evidence="4 7" id="KW-0239">DNA-directed DNA polymerase</keyword>
<comment type="catalytic activity">
    <reaction evidence="6 7">
        <text>DNA(n) + a 2'-deoxyribonucleoside 5'-triphosphate = DNA(n+1) + diphosphate</text>
        <dbReference type="Rhea" id="RHEA:22508"/>
        <dbReference type="Rhea" id="RHEA-COMP:17339"/>
        <dbReference type="Rhea" id="RHEA-COMP:17340"/>
        <dbReference type="ChEBI" id="CHEBI:33019"/>
        <dbReference type="ChEBI" id="CHEBI:61560"/>
        <dbReference type="ChEBI" id="CHEBI:173112"/>
        <dbReference type="EC" id="2.7.7.7"/>
    </reaction>
</comment>
<dbReference type="Gene3D" id="3.40.1170.60">
    <property type="match status" value="1"/>
</dbReference>
<dbReference type="Pfam" id="PF00817">
    <property type="entry name" value="IMS"/>
    <property type="match status" value="1"/>
</dbReference>
<evidence type="ECO:0000313" key="10">
    <source>
        <dbReference type="Proteomes" id="UP000324797"/>
    </source>
</evidence>
<dbReference type="InterPro" id="IPR050116">
    <property type="entry name" value="DNA_polymerase-Y"/>
</dbReference>
<feature type="binding site" evidence="7">
    <location>
        <position position="11"/>
    </location>
    <ligand>
        <name>Mg(2+)</name>
        <dbReference type="ChEBI" id="CHEBI:18420"/>
    </ligand>
</feature>
<dbReference type="InterPro" id="IPR043128">
    <property type="entry name" value="Rev_trsase/Diguanyl_cyclase"/>
</dbReference>
<keyword evidence="7" id="KW-0234">DNA repair</keyword>
<dbReference type="InterPro" id="IPR001126">
    <property type="entry name" value="UmuC"/>
</dbReference>
<dbReference type="GO" id="GO:0006281">
    <property type="term" value="P:DNA repair"/>
    <property type="evidence" value="ECO:0007669"/>
    <property type="project" value="UniProtKB-UniRule"/>
</dbReference>
<feature type="site" description="Substrate discrimination" evidence="7">
    <location>
        <position position="16"/>
    </location>
</feature>
<comment type="subcellular location">
    <subcellularLocation>
        <location evidence="7">Cytoplasm</location>
    </subcellularLocation>
</comment>
<dbReference type="GO" id="GO:0003684">
    <property type="term" value="F:damaged DNA binding"/>
    <property type="evidence" value="ECO:0007669"/>
    <property type="project" value="InterPro"/>
</dbReference>
<dbReference type="Pfam" id="PF11799">
    <property type="entry name" value="IMS_C"/>
    <property type="match status" value="1"/>
</dbReference>
<comment type="subunit">
    <text evidence="2 7">Monomer.</text>
</comment>
<dbReference type="RefSeq" id="WP_148737893.1">
    <property type="nucleotide sequence ID" value="NZ_VSTH01000014.1"/>
</dbReference>
<reference evidence="9 10" key="1">
    <citation type="submission" date="2019-08" db="EMBL/GenBank/DDBJ databases">
        <title>Bradyrhizobium hipponensis sp. nov., a rhizobium isolated from a Lupinus angustifolius root nodule in Tunisia.</title>
        <authorList>
            <person name="Off K."/>
            <person name="Rejili M."/>
            <person name="Mars M."/>
            <person name="Brachmann A."/>
            <person name="Marin M."/>
        </authorList>
    </citation>
    <scope>NUCLEOTIDE SEQUENCE [LARGE SCALE GENOMIC DNA]</scope>
    <source>
        <strain evidence="10">aSej3</strain>
    </source>
</reference>
<comment type="caution">
    <text evidence="9">The sequence shown here is derived from an EMBL/GenBank/DDBJ whole genome shotgun (WGS) entry which is preliminary data.</text>
</comment>
<proteinExistence type="inferred from homology"/>
<accession>A0A5S4YVL4</accession>
<dbReference type="PANTHER" id="PTHR11076:SF33">
    <property type="entry name" value="DNA POLYMERASE KAPPA"/>
    <property type="match status" value="1"/>
</dbReference>
<keyword evidence="7 9" id="KW-0548">Nucleotidyltransferase</keyword>
<dbReference type="HAMAP" id="MF_01113">
    <property type="entry name" value="DNApol_IV"/>
    <property type="match status" value="1"/>
</dbReference>
<dbReference type="Proteomes" id="UP000324797">
    <property type="component" value="Unassembled WGS sequence"/>
</dbReference>
<evidence type="ECO:0000259" key="8">
    <source>
        <dbReference type="PROSITE" id="PS50173"/>
    </source>
</evidence>
<evidence type="ECO:0000313" key="9">
    <source>
        <dbReference type="EMBL" id="TYO67942.1"/>
    </source>
</evidence>
<keyword evidence="3 7" id="KW-0515">Mutator protein</keyword>
<dbReference type="GO" id="GO:0042276">
    <property type="term" value="P:error-prone translesion synthesis"/>
    <property type="evidence" value="ECO:0007669"/>
    <property type="project" value="TreeGrafter"/>
</dbReference>
<dbReference type="NCBIfam" id="NF002677">
    <property type="entry name" value="PRK02406.1"/>
    <property type="match status" value="1"/>
</dbReference>
<dbReference type="AlphaFoldDB" id="A0A5S4YVL4"/>
<comment type="similarity">
    <text evidence="1 7">Belongs to the DNA polymerase type-Y family.</text>
</comment>
<keyword evidence="10" id="KW-1185">Reference proteome</keyword>
<evidence type="ECO:0000256" key="1">
    <source>
        <dbReference type="ARBA" id="ARBA00010945"/>
    </source>
</evidence>
<dbReference type="GO" id="GO:0005829">
    <property type="term" value="C:cytosol"/>
    <property type="evidence" value="ECO:0007669"/>
    <property type="project" value="TreeGrafter"/>
</dbReference>
<feature type="active site" evidence="7">
    <location>
        <position position="102"/>
    </location>
</feature>
<feature type="domain" description="UmuC" evidence="8">
    <location>
        <begin position="7"/>
        <end position="183"/>
    </location>
</feature>
<keyword evidence="7" id="KW-0235">DNA replication</keyword>
<keyword evidence="7" id="KW-0963">Cytoplasm</keyword>
<dbReference type="InterPro" id="IPR036775">
    <property type="entry name" value="DNA_pol_Y-fam_lit_finger_sf"/>
</dbReference>
<keyword evidence="7 9" id="KW-0808">Transferase</keyword>
<keyword evidence="7" id="KW-0227">DNA damage</keyword>
<evidence type="ECO:0000256" key="7">
    <source>
        <dbReference type="HAMAP-Rule" id="MF_01113"/>
    </source>
</evidence>
<gene>
    <name evidence="7 9" type="primary">dinB</name>
    <name evidence="9" type="ORF">FXV83_04025</name>
</gene>
<evidence type="ECO:0000256" key="2">
    <source>
        <dbReference type="ARBA" id="ARBA00011245"/>
    </source>
</evidence>
<dbReference type="Gene3D" id="3.30.70.270">
    <property type="match status" value="1"/>
</dbReference>
<comment type="cofactor">
    <cofactor evidence="7">
        <name>Mg(2+)</name>
        <dbReference type="ChEBI" id="CHEBI:18420"/>
    </cofactor>
    <text evidence="7">Binds 2 magnesium ions per subunit.</text>
</comment>
<feature type="binding site" evidence="7">
    <location>
        <position position="101"/>
    </location>
    <ligand>
        <name>Mg(2+)</name>
        <dbReference type="ChEBI" id="CHEBI:18420"/>
    </ligand>
</feature>